<keyword evidence="1" id="KW-0812">Transmembrane</keyword>
<keyword evidence="1" id="KW-0472">Membrane</keyword>
<proteinExistence type="predicted"/>
<feature type="transmembrane region" description="Helical" evidence="1">
    <location>
        <begin position="36"/>
        <end position="57"/>
    </location>
</feature>
<sequence length="58" mass="5504">MELSLARFVLVTGIGIAIGAVLGAGFGAWTLDDLPFGIGIGVVFGAGAGALASIAAAS</sequence>
<accession>H0HZ96</accession>
<protein>
    <submittedName>
        <fullName evidence="2">Uncharacterized protein</fullName>
    </submittedName>
</protein>
<keyword evidence="3" id="KW-1185">Reference proteome</keyword>
<dbReference type="PATRIC" id="fig|1107882.3.peg.5348"/>
<dbReference type="Proteomes" id="UP000003250">
    <property type="component" value="Unassembled WGS sequence"/>
</dbReference>
<organism evidence="2 3">
    <name type="scientific">Mesorhizobium alhagi CCNWXJ12-2</name>
    <dbReference type="NCBI Taxonomy" id="1107882"/>
    <lineage>
        <taxon>Bacteria</taxon>
        <taxon>Pseudomonadati</taxon>
        <taxon>Pseudomonadota</taxon>
        <taxon>Alphaproteobacteria</taxon>
        <taxon>Hyphomicrobiales</taxon>
        <taxon>Phyllobacteriaceae</taxon>
        <taxon>Allomesorhizobium</taxon>
    </lineage>
</organism>
<gene>
    <name evidence="2" type="ORF">MAXJ12_27663</name>
</gene>
<reference evidence="2 3" key="1">
    <citation type="journal article" date="2012" name="J. Bacteriol.">
        <title>Draft Genome Sequence of Mesorhizobium alhagi CCNWXJ12-2T, a Novel Salt-Resistant Species Isolated from the Desert of Northwestern China.</title>
        <authorList>
            <person name="Zhou M."/>
            <person name="Chen W."/>
            <person name="Chen H."/>
            <person name="Wei G."/>
        </authorList>
    </citation>
    <scope>NUCLEOTIDE SEQUENCE [LARGE SCALE GENOMIC DNA]</scope>
    <source>
        <strain evidence="2 3">CCNWXJ12-2</strain>
    </source>
</reference>
<dbReference type="AlphaFoldDB" id="H0HZ96"/>
<dbReference type="RefSeq" id="WP_008839103.1">
    <property type="nucleotide sequence ID" value="NZ_AHAM01000245.1"/>
</dbReference>
<name>H0HZ96_9HYPH</name>
<evidence type="ECO:0000313" key="2">
    <source>
        <dbReference type="EMBL" id="EHK53928.1"/>
    </source>
</evidence>
<keyword evidence="1" id="KW-1133">Transmembrane helix</keyword>
<evidence type="ECO:0000256" key="1">
    <source>
        <dbReference type="SAM" id="Phobius"/>
    </source>
</evidence>
<feature type="transmembrane region" description="Helical" evidence="1">
    <location>
        <begin position="7"/>
        <end position="30"/>
    </location>
</feature>
<dbReference type="EMBL" id="AHAM01000245">
    <property type="protein sequence ID" value="EHK53928.1"/>
    <property type="molecule type" value="Genomic_DNA"/>
</dbReference>
<evidence type="ECO:0000313" key="3">
    <source>
        <dbReference type="Proteomes" id="UP000003250"/>
    </source>
</evidence>